<dbReference type="Gene3D" id="3.30.390.10">
    <property type="entry name" value="Enolase-like, N-terminal domain"/>
    <property type="match status" value="1"/>
</dbReference>
<evidence type="ECO:0000313" key="5">
    <source>
        <dbReference type="EMBL" id="QLG27327.1"/>
    </source>
</evidence>
<accession>A0A7D5GKJ7</accession>
<dbReference type="OrthoDB" id="42605at2157"/>
<dbReference type="GO" id="GO:0016836">
    <property type="term" value="F:hydro-lyase activity"/>
    <property type="evidence" value="ECO:0007669"/>
    <property type="project" value="TreeGrafter"/>
</dbReference>
<dbReference type="InterPro" id="IPR046945">
    <property type="entry name" value="RHMD-like"/>
</dbReference>
<dbReference type="InterPro" id="IPR013341">
    <property type="entry name" value="Mandelate_racemase_N_dom"/>
</dbReference>
<gene>
    <name evidence="5" type="ORF">HUG10_07095</name>
</gene>
<dbReference type="InterPro" id="IPR036849">
    <property type="entry name" value="Enolase-like_C_sf"/>
</dbReference>
<dbReference type="Pfam" id="PF02746">
    <property type="entry name" value="MR_MLE_N"/>
    <property type="match status" value="1"/>
</dbReference>
<organism evidence="5 6">
    <name type="scientific">Halorarum halophilum</name>
    <dbReference type="NCBI Taxonomy" id="2743090"/>
    <lineage>
        <taxon>Archaea</taxon>
        <taxon>Methanobacteriati</taxon>
        <taxon>Methanobacteriota</taxon>
        <taxon>Stenosarchaea group</taxon>
        <taxon>Halobacteria</taxon>
        <taxon>Halobacteriales</taxon>
        <taxon>Haloferacaceae</taxon>
        <taxon>Halorarum</taxon>
    </lineage>
</organism>
<dbReference type="PROSITE" id="PS00909">
    <property type="entry name" value="MR_MLE_2"/>
    <property type="match status" value="1"/>
</dbReference>
<dbReference type="Pfam" id="PF13378">
    <property type="entry name" value="MR_MLE_C"/>
    <property type="match status" value="1"/>
</dbReference>
<sequence length="364" mass="40107">MEITDVETYTLHQPLDRVVGDSRLEITDMYTVVVELETDEGYTGTGWMNSLGFAPDLMERFVDSQFRDLVVGADPFATEELRQRLRAQTVYYGELGLSAWPRAAIDVACWDIKAKAAGQPLYRLLGGDDDRVRAYASSMDAHHDLDELRALHGGFADEGFTAFKTKVGDKSTAEEARRVAEVREAVGSDADVFVDANQAWTVSEAIETVEAMDEHGVDWVEEPITEFNLEGHRRVAEATGPPLATGEMLNRPEQFIRLLERGGMEVAQPDLIRAGGVSGATRVADLAATYDVPLATHFYYVVSAHLVSAAQTGFVVEYIPEYDVGPLLDPSPVIEDGTVLLPDRPGHGYRVDPDAKEEHLVTFD</sequence>
<keyword evidence="3" id="KW-0460">Magnesium</keyword>
<keyword evidence="6" id="KW-1185">Reference proteome</keyword>
<comment type="cofactor">
    <cofactor evidence="1">
        <name>Mg(2+)</name>
        <dbReference type="ChEBI" id="CHEBI:18420"/>
    </cofactor>
</comment>
<dbReference type="SMART" id="SM00922">
    <property type="entry name" value="MR_MLE"/>
    <property type="match status" value="1"/>
</dbReference>
<dbReference type="SFLD" id="SFLDS00001">
    <property type="entry name" value="Enolase"/>
    <property type="match status" value="1"/>
</dbReference>
<protein>
    <submittedName>
        <fullName evidence="5">Mandelate racemase/muconate lactonizing enzyme family protein</fullName>
    </submittedName>
</protein>
<dbReference type="GO" id="GO:0000287">
    <property type="term" value="F:magnesium ion binding"/>
    <property type="evidence" value="ECO:0007669"/>
    <property type="project" value="TreeGrafter"/>
</dbReference>
<dbReference type="KEGG" id="halg:HUG10_07095"/>
<dbReference type="SUPFAM" id="SSF51604">
    <property type="entry name" value="Enolase C-terminal domain-like"/>
    <property type="match status" value="1"/>
</dbReference>
<evidence type="ECO:0000256" key="1">
    <source>
        <dbReference type="ARBA" id="ARBA00001946"/>
    </source>
</evidence>
<dbReference type="EMBL" id="CP058529">
    <property type="protein sequence ID" value="QLG27327.1"/>
    <property type="molecule type" value="Genomic_DNA"/>
</dbReference>
<dbReference type="InterPro" id="IPR018110">
    <property type="entry name" value="Mandel_Rmase/mucon_lact_enz_CS"/>
</dbReference>
<evidence type="ECO:0000256" key="2">
    <source>
        <dbReference type="ARBA" id="ARBA00022723"/>
    </source>
</evidence>
<dbReference type="Gene3D" id="3.20.20.120">
    <property type="entry name" value="Enolase-like C-terminal domain"/>
    <property type="match status" value="1"/>
</dbReference>
<dbReference type="InterPro" id="IPR029017">
    <property type="entry name" value="Enolase-like_N"/>
</dbReference>
<proteinExistence type="predicted"/>
<dbReference type="Proteomes" id="UP000509750">
    <property type="component" value="Chromosome"/>
</dbReference>
<keyword evidence="2" id="KW-0479">Metal-binding</keyword>
<dbReference type="RefSeq" id="WP_179168902.1">
    <property type="nucleotide sequence ID" value="NZ_CP058529.1"/>
</dbReference>
<name>A0A7D5GKJ7_9EURY</name>
<dbReference type="InterPro" id="IPR013342">
    <property type="entry name" value="Mandelate_racemase_C"/>
</dbReference>
<dbReference type="GO" id="GO:0009063">
    <property type="term" value="P:amino acid catabolic process"/>
    <property type="evidence" value="ECO:0007669"/>
    <property type="project" value="InterPro"/>
</dbReference>
<dbReference type="CDD" id="cd03316">
    <property type="entry name" value="MR_like"/>
    <property type="match status" value="1"/>
</dbReference>
<dbReference type="SUPFAM" id="SSF54826">
    <property type="entry name" value="Enolase N-terminal domain-like"/>
    <property type="match status" value="1"/>
</dbReference>
<dbReference type="GO" id="GO:0016052">
    <property type="term" value="P:carbohydrate catabolic process"/>
    <property type="evidence" value="ECO:0007669"/>
    <property type="project" value="TreeGrafter"/>
</dbReference>
<evidence type="ECO:0000259" key="4">
    <source>
        <dbReference type="SMART" id="SM00922"/>
    </source>
</evidence>
<dbReference type="PANTHER" id="PTHR13794">
    <property type="entry name" value="ENOLASE SUPERFAMILY, MANDELATE RACEMASE"/>
    <property type="match status" value="1"/>
</dbReference>
<dbReference type="GeneID" id="56028586"/>
<dbReference type="AlphaFoldDB" id="A0A7D5GKJ7"/>
<reference evidence="5 6" key="1">
    <citation type="submission" date="2020-07" db="EMBL/GenBank/DDBJ databases">
        <title>Gai3-2, isolated from salt lake.</title>
        <authorList>
            <person name="Cui H."/>
            <person name="Shi X."/>
        </authorList>
    </citation>
    <scope>NUCLEOTIDE SEQUENCE [LARGE SCALE GENOMIC DNA]</scope>
    <source>
        <strain evidence="5 6">Gai3-2</strain>
    </source>
</reference>
<feature type="domain" description="Mandelate racemase/muconate lactonizing enzyme C-terminal" evidence="4">
    <location>
        <begin position="145"/>
        <end position="242"/>
    </location>
</feature>
<dbReference type="InterPro" id="IPR029065">
    <property type="entry name" value="Enolase_C-like"/>
</dbReference>
<evidence type="ECO:0000313" key="6">
    <source>
        <dbReference type="Proteomes" id="UP000509750"/>
    </source>
</evidence>
<evidence type="ECO:0000256" key="3">
    <source>
        <dbReference type="ARBA" id="ARBA00022842"/>
    </source>
</evidence>
<dbReference type="SFLD" id="SFLDG00179">
    <property type="entry name" value="mandelate_racemase"/>
    <property type="match status" value="1"/>
</dbReference>
<dbReference type="PANTHER" id="PTHR13794:SF58">
    <property type="entry name" value="MITOCHONDRIAL ENOLASE SUPERFAMILY MEMBER 1"/>
    <property type="match status" value="1"/>
</dbReference>